<evidence type="ECO:0000256" key="1">
    <source>
        <dbReference type="ARBA" id="ARBA00006432"/>
    </source>
</evidence>
<organism evidence="4 5">
    <name type="scientific">Halobacteriovorax marinus (strain ATCC BAA-682 / DSM 15412 / SJ)</name>
    <name type="common">Bacteriovorax marinus</name>
    <dbReference type="NCBI Taxonomy" id="862908"/>
    <lineage>
        <taxon>Bacteria</taxon>
        <taxon>Pseudomonadati</taxon>
        <taxon>Bdellovibrionota</taxon>
        <taxon>Bacteriovoracia</taxon>
        <taxon>Bacteriovoracales</taxon>
        <taxon>Halobacteriovoraceae</taxon>
        <taxon>Halobacteriovorax</taxon>
    </lineage>
</organism>
<dbReference type="SUPFAM" id="SSF53474">
    <property type="entry name" value="alpha/beta-Hydrolases"/>
    <property type="match status" value="1"/>
</dbReference>
<dbReference type="eggNOG" id="COG0318">
    <property type="taxonomic scope" value="Bacteria"/>
</dbReference>
<dbReference type="PANTHER" id="PTHR43201:SF5">
    <property type="entry name" value="MEDIUM-CHAIN ACYL-COA LIGASE ACSF2, MITOCHONDRIAL"/>
    <property type="match status" value="1"/>
</dbReference>
<dbReference type="KEGG" id="bmx:BMS_0542"/>
<sequence length="777" mass="86589">MIKAIVYHGSPGTEEDFKFLEGYLENVVMASRGKSYDGDIYIGYSFGSYFAIKDFVNNPKASKLILISPYLFSEPLGSLKKLLLSNSLSANFLISKLKDKIIDELIEKSAHPKSASNEYREIAARYNNVNILQRAALEKEIPASEIEDLCKKCKDREVVIIWGDQDQSTDLGHIQRIRKLITAKEITLTGAGHAIPWTHREEVMKYILENSKERIGYHSGESAGNNVATFLREHVRENPEKSVLTWVDLQKISGWKGDLNTPLPHESISVKELDHLVSKISGGLLKLGIKKGDRVIIFIPMSLQLYAAMFALQKIGAVAVFLDSWARRDQLGVSAQTAEPKAILSLEKAFMYLKGVQEIEDIELKISVGPVEGKYDSSLEELMQSEPNDEITPVEKEHTALITFTTGSSGKPKGADRSHRFLSAQHYALNRHIPYIESDVDLPVFPIFSLNNLAAGVTTVIPAIDVGAPNERDPLILIAQFLTMKVTCTTLSPSLLNAVSAFCLKNNLKLNGLKRIVTGGAPVSRDDVQRIKEAAPNAEILVLYGSTEVEPMAHIEAKDMLAQVGDDDPEIVEPGVNVGKFDSGLEVKYIKIINDPITINSESEWQDIEVAKGSAGEIIVSGEHVCRNYYNNEEAFKKTKIVDNQNRVWHRTGDLGFEDEKGDLWLVGRVHNAINRGGEYCFPVRAEIVMKRVSGLLHAAYLGIPDDRLTEKPIAVFSVKEGEDASLVRSEIERMLTKNEIIFDDIIHVESIPMDPRHHSKVEYHVLRDSLKNEGKI</sequence>
<dbReference type="PROSITE" id="PS00455">
    <property type="entry name" value="AMP_BINDING"/>
    <property type="match status" value="1"/>
</dbReference>
<dbReference type="HOGENOM" id="CLU_000022_59_12_7"/>
<evidence type="ECO:0000313" key="4">
    <source>
        <dbReference type="EMBL" id="CBW25453.1"/>
    </source>
</evidence>
<dbReference type="Proteomes" id="UP000008963">
    <property type="component" value="Chromosome"/>
</dbReference>
<evidence type="ECO:0000256" key="2">
    <source>
        <dbReference type="ARBA" id="ARBA00022598"/>
    </source>
</evidence>
<dbReference type="Gene3D" id="3.40.50.12780">
    <property type="entry name" value="N-terminal domain of ligase-like"/>
    <property type="match status" value="1"/>
</dbReference>
<dbReference type="InterPro" id="IPR000873">
    <property type="entry name" value="AMP-dep_synth/lig_dom"/>
</dbReference>
<dbReference type="EMBL" id="FQ312005">
    <property type="protein sequence ID" value="CBW25453.1"/>
    <property type="molecule type" value="Genomic_DNA"/>
</dbReference>
<dbReference type="AlphaFoldDB" id="E1X4M3"/>
<dbReference type="SUPFAM" id="SSF56801">
    <property type="entry name" value="Acetyl-CoA synthetase-like"/>
    <property type="match status" value="1"/>
</dbReference>
<accession>E1X4M3</accession>
<protein>
    <submittedName>
        <fullName evidence="4">AMP ligase</fullName>
    </submittedName>
</protein>
<keyword evidence="2 4" id="KW-0436">Ligase</keyword>
<name>E1X4M3_HALMS</name>
<evidence type="ECO:0000259" key="3">
    <source>
        <dbReference type="Pfam" id="PF00501"/>
    </source>
</evidence>
<dbReference type="GO" id="GO:0031956">
    <property type="term" value="F:medium-chain fatty acid-CoA ligase activity"/>
    <property type="evidence" value="ECO:0007669"/>
    <property type="project" value="TreeGrafter"/>
</dbReference>
<comment type="similarity">
    <text evidence="1">Belongs to the ATP-dependent AMP-binding enzyme family.</text>
</comment>
<dbReference type="STRING" id="862908.BMS_0542"/>
<dbReference type="PANTHER" id="PTHR43201">
    <property type="entry name" value="ACYL-COA SYNTHETASE"/>
    <property type="match status" value="1"/>
</dbReference>
<dbReference type="PATRIC" id="fig|862908.3.peg.519"/>
<evidence type="ECO:0000313" key="5">
    <source>
        <dbReference type="Proteomes" id="UP000008963"/>
    </source>
</evidence>
<dbReference type="InterPro" id="IPR020845">
    <property type="entry name" value="AMP-binding_CS"/>
</dbReference>
<dbReference type="Pfam" id="PF00501">
    <property type="entry name" value="AMP-binding"/>
    <property type="match status" value="1"/>
</dbReference>
<proteinExistence type="inferred from homology"/>
<reference evidence="5" key="1">
    <citation type="journal article" date="2013" name="ISME J.">
        <title>A small predatory core genome in the divergent marine Bacteriovorax marinus SJ and the terrestrial Bdellovibrio bacteriovorus.</title>
        <authorList>
            <person name="Crossman L.C."/>
            <person name="Chen H."/>
            <person name="Cerdeno-Tarraga A.M."/>
            <person name="Brooks K."/>
            <person name="Quail M.A."/>
            <person name="Pineiro S.A."/>
            <person name="Hobley L."/>
            <person name="Sockett R.E."/>
            <person name="Bentley S.D."/>
            <person name="Parkhill J."/>
            <person name="Williams H.N."/>
            <person name="Stine O.C."/>
        </authorList>
    </citation>
    <scope>NUCLEOTIDE SEQUENCE [LARGE SCALE GENOMIC DNA]</scope>
    <source>
        <strain evidence="5">ATCC BAA-682 / DSM 15412 / SJ</strain>
    </source>
</reference>
<dbReference type="InterPro" id="IPR029058">
    <property type="entry name" value="AB_hydrolase_fold"/>
</dbReference>
<dbReference type="GO" id="GO:0006631">
    <property type="term" value="P:fatty acid metabolic process"/>
    <property type="evidence" value="ECO:0007669"/>
    <property type="project" value="TreeGrafter"/>
</dbReference>
<gene>
    <name evidence="4" type="ordered locus">BMS_0542</name>
</gene>
<dbReference type="RefSeq" id="WP_014243240.1">
    <property type="nucleotide sequence ID" value="NC_016620.1"/>
</dbReference>
<keyword evidence="5" id="KW-1185">Reference proteome</keyword>
<dbReference type="InterPro" id="IPR042099">
    <property type="entry name" value="ANL_N_sf"/>
</dbReference>
<dbReference type="Gene3D" id="3.40.50.1820">
    <property type="entry name" value="alpha/beta hydrolase"/>
    <property type="match status" value="1"/>
</dbReference>
<dbReference type="OrthoDB" id="9799237at2"/>
<feature type="domain" description="AMP-dependent synthetase/ligase" evidence="3">
    <location>
        <begin position="233"/>
        <end position="630"/>
    </location>
</feature>